<comment type="caution">
    <text evidence="2">The sequence shown here is derived from an EMBL/GenBank/DDBJ whole genome shotgun (WGS) entry which is preliminary data.</text>
</comment>
<dbReference type="RefSeq" id="WP_200585442.1">
    <property type="nucleotide sequence ID" value="NZ_JAEHFY010000008.1"/>
</dbReference>
<dbReference type="Proteomes" id="UP000660024">
    <property type="component" value="Unassembled WGS sequence"/>
</dbReference>
<organism evidence="2 3">
    <name type="scientific">Pedobacter segetis</name>
    <dbReference type="NCBI Taxonomy" id="2793069"/>
    <lineage>
        <taxon>Bacteria</taxon>
        <taxon>Pseudomonadati</taxon>
        <taxon>Bacteroidota</taxon>
        <taxon>Sphingobacteriia</taxon>
        <taxon>Sphingobacteriales</taxon>
        <taxon>Sphingobacteriaceae</taxon>
        <taxon>Pedobacter</taxon>
    </lineage>
</organism>
<accession>A0ABS1BJZ9</accession>
<name>A0ABS1BJZ9_9SPHI</name>
<evidence type="ECO:0000313" key="3">
    <source>
        <dbReference type="Proteomes" id="UP000660024"/>
    </source>
</evidence>
<feature type="region of interest" description="Disordered" evidence="1">
    <location>
        <begin position="1"/>
        <end position="66"/>
    </location>
</feature>
<sequence length="66" mass="7552">MENPKGPKDLKNNAGDVKITNVDDKTVNKKTENVHEATNKEEWAHDVNEQFGDDFILPEDEDDVRN</sequence>
<evidence type="ECO:0000256" key="1">
    <source>
        <dbReference type="SAM" id="MobiDB-lite"/>
    </source>
</evidence>
<keyword evidence="3" id="KW-1185">Reference proteome</keyword>
<proteinExistence type="predicted"/>
<gene>
    <name evidence="2" type="ORF">I5M32_06770</name>
</gene>
<feature type="compositionally biased region" description="Basic and acidic residues" evidence="1">
    <location>
        <begin position="21"/>
        <end position="48"/>
    </location>
</feature>
<protein>
    <submittedName>
        <fullName evidence="2">Uncharacterized protein</fullName>
    </submittedName>
</protein>
<feature type="compositionally biased region" description="Basic and acidic residues" evidence="1">
    <location>
        <begin position="1"/>
        <end position="11"/>
    </location>
</feature>
<reference evidence="2 3" key="1">
    <citation type="submission" date="2020-12" db="EMBL/GenBank/DDBJ databases">
        <title>Bacterial novel species Pedobacter sp. SD-b isolated from soil.</title>
        <authorList>
            <person name="Jung H.-Y."/>
        </authorList>
    </citation>
    <scope>NUCLEOTIDE SEQUENCE [LARGE SCALE GENOMIC DNA]</scope>
    <source>
        <strain evidence="2 3">SD-b</strain>
    </source>
</reference>
<feature type="compositionally biased region" description="Acidic residues" evidence="1">
    <location>
        <begin position="56"/>
        <end position="66"/>
    </location>
</feature>
<evidence type="ECO:0000313" key="2">
    <source>
        <dbReference type="EMBL" id="MBK0382661.1"/>
    </source>
</evidence>
<dbReference type="EMBL" id="JAEHFY010000008">
    <property type="protein sequence ID" value="MBK0382661.1"/>
    <property type="molecule type" value="Genomic_DNA"/>
</dbReference>